<feature type="transmembrane region" description="Helical" evidence="6">
    <location>
        <begin position="328"/>
        <end position="345"/>
    </location>
</feature>
<evidence type="ECO:0000256" key="6">
    <source>
        <dbReference type="SAM" id="Phobius"/>
    </source>
</evidence>
<feature type="transmembrane region" description="Helical" evidence="6">
    <location>
        <begin position="197"/>
        <end position="216"/>
    </location>
</feature>
<dbReference type="InterPro" id="IPR005829">
    <property type="entry name" value="Sugar_transporter_CS"/>
</dbReference>
<keyword evidence="5 6" id="KW-0472">Membrane</keyword>
<protein>
    <submittedName>
        <fullName evidence="8">MFS transporter</fullName>
    </submittedName>
</protein>
<feature type="transmembrane region" description="Helical" evidence="6">
    <location>
        <begin position="262"/>
        <end position="286"/>
    </location>
</feature>
<dbReference type="PROSITE" id="PS50850">
    <property type="entry name" value="MFS"/>
    <property type="match status" value="1"/>
</dbReference>
<dbReference type="PANTHER" id="PTHR42718">
    <property type="entry name" value="MAJOR FACILITATOR SUPERFAMILY MULTIDRUG TRANSPORTER MFSC"/>
    <property type="match status" value="1"/>
</dbReference>
<feature type="transmembrane region" description="Helical" evidence="6">
    <location>
        <begin position="110"/>
        <end position="128"/>
    </location>
</feature>
<evidence type="ECO:0000256" key="1">
    <source>
        <dbReference type="ARBA" id="ARBA00004141"/>
    </source>
</evidence>
<dbReference type="KEGG" id="dbk:DGMP_27910"/>
<keyword evidence="9" id="KW-1185">Reference proteome</keyword>
<evidence type="ECO:0000256" key="5">
    <source>
        <dbReference type="ARBA" id="ARBA00023136"/>
    </source>
</evidence>
<keyword evidence="3 6" id="KW-0812">Transmembrane</keyword>
<comment type="subcellular location">
    <subcellularLocation>
        <location evidence="1">Membrane</location>
        <topology evidence="1">Multi-pass membrane protein</topology>
    </subcellularLocation>
</comment>
<feature type="transmembrane region" description="Helical" evidence="6">
    <location>
        <begin position="427"/>
        <end position="451"/>
    </location>
</feature>
<accession>A0A8D5FIP3</accession>
<feature type="transmembrane region" description="Helical" evidence="6">
    <location>
        <begin position="397"/>
        <end position="415"/>
    </location>
</feature>
<dbReference type="GO" id="GO:0016020">
    <property type="term" value="C:membrane"/>
    <property type="evidence" value="ECO:0007669"/>
    <property type="project" value="UniProtKB-SubCell"/>
</dbReference>
<reference evidence="8" key="1">
    <citation type="submission" date="2020-09" db="EMBL/GenBank/DDBJ databases">
        <title>Desulfogranum mesoprofundum gen. nov., sp. nov., a novel mesophilic, sulfate-reducing chemolithoautotroph isolated from a deep-sea hydrothermal vent chimney in the Suiyo Seamount.</title>
        <authorList>
            <person name="Hashimoto Y."/>
            <person name="Nakagawa S."/>
        </authorList>
    </citation>
    <scope>NUCLEOTIDE SEQUENCE</scope>
    <source>
        <strain evidence="8">KT2</strain>
    </source>
</reference>
<keyword evidence="4 6" id="KW-1133">Transmembrane helix</keyword>
<sequence length="458" mass="49066">MNRTQRSTLTVSTISSFITPFMISSVNVALPAIEAGFRGQGISAVLLSWVATAYLLAAGVSLVPMGRLADIVGRKRIMGFGLALSSLSSLACAVSPNIVFLLVFRTLQGLGGGMIFGTSMAILTSVFPPQQRGKVIGIAVTAVYIGLMSGPFLGGLLTDYLGWRSLFIAIFCMGAVPLFFLLFFLDGEWADAAGEGYDFVGLFLYIPSLIAIIYGISTLQQVSGLLLFAGGCCGLSAFVWWQGRVTDPLFQVDLFLKNRPFALSNVAALIHYSATFGLVFLFSFYLQYIKGMDAKTTGMILIAQPLVMALFSAWAGRLSDRVEPRIPASIGMGITILMLFFFSFLDGETPVFLIVTGLAVLGSGFALFSSPNMNAIMGSVEPRHLGIAAGSSGTMRVLGQVVSMGIATLFFSLHVGSHTITPDLYPLLQLSISRTFLLFSVLCIFGLFASLSRGEIHR</sequence>
<feature type="transmembrane region" description="Helical" evidence="6">
    <location>
        <begin position="41"/>
        <end position="65"/>
    </location>
</feature>
<dbReference type="GO" id="GO:0022857">
    <property type="term" value="F:transmembrane transporter activity"/>
    <property type="evidence" value="ECO:0007669"/>
    <property type="project" value="InterPro"/>
</dbReference>
<feature type="transmembrane region" description="Helical" evidence="6">
    <location>
        <begin position="135"/>
        <end position="157"/>
    </location>
</feature>
<feature type="transmembrane region" description="Helical" evidence="6">
    <location>
        <begin position="163"/>
        <end position="185"/>
    </location>
</feature>
<evidence type="ECO:0000256" key="3">
    <source>
        <dbReference type="ARBA" id="ARBA00022692"/>
    </source>
</evidence>
<evidence type="ECO:0000256" key="2">
    <source>
        <dbReference type="ARBA" id="ARBA00022448"/>
    </source>
</evidence>
<feature type="transmembrane region" description="Helical" evidence="6">
    <location>
        <begin position="298"/>
        <end position="316"/>
    </location>
</feature>
<dbReference type="EMBL" id="AP024086">
    <property type="protein sequence ID" value="BCL62098.1"/>
    <property type="molecule type" value="Genomic_DNA"/>
</dbReference>
<dbReference type="InterPro" id="IPR020846">
    <property type="entry name" value="MFS_dom"/>
</dbReference>
<evidence type="ECO:0000313" key="8">
    <source>
        <dbReference type="EMBL" id="BCL62098.1"/>
    </source>
</evidence>
<evidence type="ECO:0000259" key="7">
    <source>
        <dbReference type="PROSITE" id="PS50850"/>
    </source>
</evidence>
<feature type="transmembrane region" description="Helical" evidence="6">
    <location>
        <begin position="351"/>
        <end position="368"/>
    </location>
</feature>
<dbReference type="InterPro" id="IPR011701">
    <property type="entry name" value="MFS"/>
</dbReference>
<proteinExistence type="predicted"/>
<evidence type="ECO:0000256" key="4">
    <source>
        <dbReference type="ARBA" id="ARBA00022989"/>
    </source>
</evidence>
<feature type="transmembrane region" description="Helical" evidence="6">
    <location>
        <begin position="222"/>
        <end position="241"/>
    </location>
</feature>
<name>A0A8D5FIP3_9BACT</name>
<dbReference type="PROSITE" id="PS00216">
    <property type="entry name" value="SUGAR_TRANSPORT_1"/>
    <property type="match status" value="1"/>
</dbReference>
<organism evidence="8 9">
    <name type="scientific">Desulfomarina profundi</name>
    <dbReference type="NCBI Taxonomy" id="2772557"/>
    <lineage>
        <taxon>Bacteria</taxon>
        <taxon>Pseudomonadati</taxon>
        <taxon>Thermodesulfobacteriota</taxon>
        <taxon>Desulfobulbia</taxon>
        <taxon>Desulfobulbales</taxon>
        <taxon>Desulfobulbaceae</taxon>
        <taxon>Desulfomarina</taxon>
    </lineage>
</organism>
<evidence type="ECO:0000313" key="9">
    <source>
        <dbReference type="Proteomes" id="UP000826725"/>
    </source>
</evidence>
<dbReference type="RefSeq" id="WP_228854495.1">
    <property type="nucleotide sequence ID" value="NZ_AP024086.1"/>
</dbReference>
<gene>
    <name evidence="8" type="ORF">DGMP_27910</name>
</gene>
<keyword evidence="2" id="KW-0813">Transport</keyword>
<dbReference type="AlphaFoldDB" id="A0A8D5FIP3"/>
<feature type="domain" description="Major facilitator superfamily (MFS) profile" evidence="7">
    <location>
        <begin position="8"/>
        <end position="458"/>
    </location>
</feature>
<dbReference type="Pfam" id="PF07690">
    <property type="entry name" value="MFS_1"/>
    <property type="match status" value="1"/>
</dbReference>
<feature type="transmembrane region" description="Helical" evidence="6">
    <location>
        <begin position="77"/>
        <end position="104"/>
    </location>
</feature>
<dbReference type="PANTHER" id="PTHR42718:SF9">
    <property type="entry name" value="MAJOR FACILITATOR SUPERFAMILY MULTIDRUG TRANSPORTER MFSC"/>
    <property type="match status" value="1"/>
</dbReference>
<dbReference type="CDD" id="cd17321">
    <property type="entry name" value="MFS_MMR_MDR_like"/>
    <property type="match status" value="1"/>
</dbReference>
<dbReference type="Proteomes" id="UP000826725">
    <property type="component" value="Chromosome"/>
</dbReference>